<evidence type="ECO:0000256" key="1">
    <source>
        <dbReference type="SAM" id="MobiDB-lite"/>
    </source>
</evidence>
<name>A0A6C0LHK7_9ZZZZ</name>
<organism evidence="2">
    <name type="scientific">viral metagenome</name>
    <dbReference type="NCBI Taxonomy" id="1070528"/>
    <lineage>
        <taxon>unclassified sequences</taxon>
        <taxon>metagenomes</taxon>
        <taxon>organismal metagenomes</taxon>
    </lineage>
</organism>
<feature type="compositionally biased region" description="Basic and acidic residues" evidence="1">
    <location>
        <begin position="229"/>
        <end position="241"/>
    </location>
</feature>
<protein>
    <submittedName>
        <fullName evidence="2">Uncharacterized protein</fullName>
    </submittedName>
</protein>
<feature type="region of interest" description="Disordered" evidence="1">
    <location>
        <begin position="228"/>
        <end position="249"/>
    </location>
</feature>
<sequence length="249" mass="29774">MFGALFNIGMYSAAIYFSAKYYKYDIDGFLLCRAHDFMIIISYLQIMFQNNESVKYIKNRIHTFRKQFIHPIEVVKDNKVIYTTSPDKLLENPPLDFDMIIHNVENNSTKKIDKIIFSKIPSGFDTYKICKYNFIQVQLSILDKKYKIELQNKDYNYYIVNNKLSSAFLEYYLYKYCHIDIDDLEDLSYTLSIMDQNANFITLTEKDELVFGEYDYILYEFEPIQENKPNQENELIQKDEPSQENEEIE</sequence>
<evidence type="ECO:0000313" key="2">
    <source>
        <dbReference type="EMBL" id="QHU28622.1"/>
    </source>
</evidence>
<proteinExistence type="predicted"/>
<dbReference type="EMBL" id="MN740473">
    <property type="protein sequence ID" value="QHU28622.1"/>
    <property type="molecule type" value="Genomic_DNA"/>
</dbReference>
<accession>A0A6C0LHK7</accession>
<reference evidence="2" key="1">
    <citation type="journal article" date="2020" name="Nature">
        <title>Giant virus diversity and host interactions through global metagenomics.</title>
        <authorList>
            <person name="Schulz F."/>
            <person name="Roux S."/>
            <person name="Paez-Espino D."/>
            <person name="Jungbluth S."/>
            <person name="Walsh D.A."/>
            <person name="Denef V.J."/>
            <person name="McMahon K.D."/>
            <person name="Konstantinidis K.T."/>
            <person name="Eloe-Fadrosh E.A."/>
            <person name="Kyrpides N.C."/>
            <person name="Woyke T."/>
        </authorList>
    </citation>
    <scope>NUCLEOTIDE SEQUENCE</scope>
    <source>
        <strain evidence="2">GVMAG-M-3300027770-73</strain>
    </source>
</reference>
<dbReference type="AlphaFoldDB" id="A0A6C0LHK7"/>